<feature type="transmembrane region" description="Helical" evidence="6">
    <location>
        <begin position="312"/>
        <end position="331"/>
    </location>
</feature>
<comment type="subcellular location">
    <subcellularLocation>
        <location evidence="1">Cell membrane</location>
        <topology evidence="1">Multi-pass membrane protein</topology>
    </subcellularLocation>
</comment>
<feature type="domain" description="ComEC/Rec2-related protein" evidence="7">
    <location>
        <begin position="218"/>
        <end position="479"/>
    </location>
</feature>
<dbReference type="AlphaFoldDB" id="A0A0G0CXR2"/>
<dbReference type="Pfam" id="PF13567">
    <property type="entry name" value="DUF4131"/>
    <property type="match status" value="1"/>
</dbReference>
<evidence type="ECO:0000256" key="4">
    <source>
        <dbReference type="ARBA" id="ARBA00022989"/>
    </source>
</evidence>
<reference evidence="9 10" key="1">
    <citation type="journal article" date="2015" name="Nature">
        <title>rRNA introns, odd ribosomes, and small enigmatic genomes across a large radiation of phyla.</title>
        <authorList>
            <person name="Brown C.T."/>
            <person name="Hug L.A."/>
            <person name="Thomas B.C."/>
            <person name="Sharon I."/>
            <person name="Castelle C.J."/>
            <person name="Singh A."/>
            <person name="Wilkins M.J."/>
            <person name="Williams K.H."/>
            <person name="Banfield J.F."/>
        </authorList>
    </citation>
    <scope>NUCLEOTIDE SEQUENCE [LARGE SCALE GENOMIC DNA]</scope>
</reference>
<keyword evidence="2" id="KW-1003">Cell membrane</keyword>
<dbReference type="NCBIfam" id="TIGR00360">
    <property type="entry name" value="ComEC_N-term"/>
    <property type="match status" value="1"/>
</dbReference>
<evidence type="ECO:0000256" key="3">
    <source>
        <dbReference type="ARBA" id="ARBA00022692"/>
    </source>
</evidence>
<evidence type="ECO:0000256" key="1">
    <source>
        <dbReference type="ARBA" id="ARBA00004651"/>
    </source>
</evidence>
<name>A0A0G0CXR2_9BACT</name>
<dbReference type="PANTHER" id="PTHR30619">
    <property type="entry name" value="DNA INTERNALIZATION/COMPETENCE PROTEIN COMEC/REC2"/>
    <property type="match status" value="1"/>
</dbReference>
<keyword evidence="3 6" id="KW-0812">Transmembrane</keyword>
<feature type="transmembrane region" description="Helical" evidence="6">
    <location>
        <begin position="337"/>
        <end position="354"/>
    </location>
</feature>
<dbReference type="GO" id="GO:0005886">
    <property type="term" value="C:plasma membrane"/>
    <property type="evidence" value="ECO:0007669"/>
    <property type="project" value="UniProtKB-SubCell"/>
</dbReference>
<dbReference type="InterPro" id="IPR025405">
    <property type="entry name" value="DUF4131"/>
</dbReference>
<feature type="transmembrane region" description="Helical" evidence="6">
    <location>
        <begin position="462"/>
        <end position="479"/>
    </location>
</feature>
<organism evidence="9 10">
    <name type="scientific">Candidatus Nomurabacteria bacterium GW2011_GWA1_35_8</name>
    <dbReference type="NCBI Taxonomy" id="1618727"/>
    <lineage>
        <taxon>Bacteria</taxon>
        <taxon>Candidatus Nomuraibacteriota</taxon>
    </lineage>
</organism>
<feature type="transmembrane region" description="Helical" evidence="6">
    <location>
        <begin position="29"/>
        <end position="47"/>
    </location>
</feature>
<dbReference type="Pfam" id="PF03772">
    <property type="entry name" value="Competence"/>
    <property type="match status" value="1"/>
</dbReference>
<feature type="transmembrane region" description="Helical" evidence="6">
    <location>
        <begin position="268"/>
        <end position="291"/>
    </location>
</feature>
<dbReference type="InterPro" id="IPR052159">
    <property type="entry name" value="Competence_DNA_uptake"/>
</dbReference>
<keyword evidence="4 6" id="KW-1133">Transmembrane helix</keyword>
<feature type="transmembrane region" description="Helical" evidence="6">
    <location>
        <begin position="406"/>
        <end position="426"/>
    </location>
</feature>
<dbReference type="EMBL" id="LBQW01000005">
    <property type="protein sequence ID" value="KKP85863.1"/>
    <property type="molecule type" value="Genomic_DNA"/>
</dbReference>
<sequence length="492" mass="55745">MQDRVFYTTCFGFIIGVLLRSFIFINLYFTLLFLVISFAFIIFFIFISKNKWGIIVSVFILVFFIGIFRFYMVDVSAPSVFESHVGEKVSLSGKIIDEPNIAENNQKLTVEIQDGKNKTEILMSANLSEDYKYGDNINFEGILKKPENFITDQGKEFDYINYLRKDGIFYIINYPKIEVISHGNGNFIKSALFYAKEIFLNKINLAIREPESLLMSGLILGEKSSFDESLRQSFVDTGTIHIVALSGYNVTIVAEWIMKFFSSFPKNIGIGAGIFAILLFVLMTGGSSTAVRAGIMASLALFARLIGRNYDVTRALILAGVVMVLINPFVLVFDVSFQLSFIATVAVIFFSPKIEKYFLWVTPRLGLRDIVSVTCAAYIFVMPFILYKMGNLSLVALPANVLILPFIPPTMILGFLTGFAGVIWYVPAIILGYISYFFLHYELAVISFFSNIPFAALTIPNFPFIFTLLIYLYFIYRLFGKSIKKFFSETQE</sequence>
<proteinExistence type="predicted"/>
<keyword evidence="5 6" id="KW-0472">Membrane</keyword>
<comment type="caution">
    <text evidence="9">The sequence shown here is derived from an EMBL/GenBank/DDBJ whole genome shotgun (WGS) entry which is preliminary data.</text>
</comment>
<feature type="transmembrane region" description="Helical" evidence="6">
    <location>
        <begin position="54"/>
        <end position="72"/>
    </location>
</feature>
<feature type="transmembrane region" description="Helical" evidence="6">
    <location>
        <begin position="366"/>
        <end position="386"/>
    </location>
</feature>
<protein>
    <submittedName>
        <fullName evidence="9">Internalization-related competence protein ComEC/Rec2 protein</fullName>
    </submittedName>
</protein>
<evidence type="ECO:0000259" key="7">
    <source>
        <dbReference type="Pfam" id="PF03772"/>
    </source>
</evidence>
<evidence type="ECO:0000259" key="8">
    <source>
        <dbReference type="Pfam" id="PF13567"/>
    </source>
</evidence>
<evidence type="ECO:0000256" key="2">
    <source>
        <dbReference type="ARBA" id="ARBA00022475"/>
    </source>
</evidence>
<evidence type="ECO:0000313" key="10">
    <source>
        <dbReference type="Proteomes" id="UP000186383"/>
    </source>
</evidence>
<feature type="domain" description="DUF4131" evidence="8">
    <location>
        <begin position="25"/>
        <end position="179"/>
    </location>
</feature>
<feature type="transmembrane region" description="Helical" evidence="6">
    <location>
        <begin position="5"/>
        <end position="23"/>
    </location>
</feature>
<gene>
    <name evidence="9" type="ORF">UR88_C0005G0010</name>
</gene>
<evidence type="ECO:0000256" key="5">
    <source>
        <dbReference type="ARBA" id="ARBA00023136"/>
    </source>
</evidence>
<evidence type="ECO:0000256" key="6">
    <source>
        <dbReference type="SAM" id="Phobius"/>
    </source>
</evidence>
<dbReference type="InterPro" id="IPR004477">
    <property type="entry name" value="ComEC_N"/>
</dbReference>
<evidence type="ECO:0000313" key="9">
    <source>
        <dbReference type="EMBL" id="KKP85863.1"/>
    </source>
</evidence>
<dbReference type="PANTHER" id="PTHR30619:SF7">
    <property type="entry name" value="BETA-LACTAMASE DOMAIN PROTEIN"/>
    <property type="match status" value="1"/>
</dbReference>
<accession>A0A0G0CXR2</accession>
<dbReference type="Proteomes" id="UP000186383">
    <property type="component" value="Unassembled WGS sequence"/>
</dbReference>